<keyword evidence="2" id="KW-1185">Reference proteome</keyword>
<dbReference type="Proteomes" id="UP000005307">
    <property type="component" value="Chromosome"/>
</dbReference>
<proteinExistence type="predicted"/>
<evidence type="ECO:0000313" key="2">
    <source>
        <dbReference type="Proteomes" id="UP000005307"/>
    </source>
</evidence>
<organism evidence="1 2">
    <name type="scientific">Octadecabacter antarcticus 307</name>
    <dbReference type="NCBI Taxonomy" id="391626"/>
    <lineage>
        <taxon>Bacteria</taxon>
        <taxon>Pseudomonadati</taxon>
        <taxon>Pseudomonadota</taxon>
        <taxon>Alphaproteobacteria</taxon>
        <taxon>Rhodobacterales</taxon>
        <taxon>Roseobacteraceae</taxon>
        <taxon>Octadecabacter</taxon>
    </lineage>
</organism>
<accession>M9R2R9</accession>
<evidence type="ECO:0000313" key="1">
    <source>
        <dbReference type="EMBL" id="AGI66522.1"/>
    </source>
</evidence>
<reference evidence="1 2" key="1">
    <citation type="journal article" date="2013" name="PLoS ONE">
        <title>Poles Apart: Arctic and Antarctic Octadecabacter strains Share High Genome Plasticity and a New Type of Xanthorhodopsin.</title>
        <authorList>
            <person name="Vollmers J."/>
            <person name="Voget S."/>
            <person name="Dietrich S."/>
            <person name="Gollnow K."/>
            <person name="Smits M."/>
            <person name="Meyer K."/>
            <person name="Brinkhoff T."/>
            <person name="Simon M."/>
            <person name="Daniel R."/>
        </authorList>
    </citation>
    <scope>NUCLEOTIDE SEQUENCE [LARGE SCALE GENOMIC DNA]</scope>
    <source>
        <strain evidence="1 2">307</strain>
    </source>
</reference>
<dbReference type="EMBL" id="CP003740">
    <property type="protein sequence ID" value="AGI66522.1"/>
    <property type="molecule type" value="Genomic_DNA"/>
</dbReference>
<dbReference type="RefSeq" id="WP_015498566.1">
    <property type="nucleotide sequence ID" value="NC_020911.1"/>
</dbReference>
<gene>
    <name evidence="1" type="ORF">OAN307_c07970</name>
</gene>
<dbReference type="AlphaFoldDB" id="M9R2R9"/>
<dbReference type="STRING" id="391626.OAN307_c07970"/>
<protein>
    <submittedName>
        <fullName evidence="1">Uncharacterized protein</fullName>
    </submittedName>
</protein>
<name>M9R2R9_9RHOB</name>
<dbReference type="KEGG" id="oat:OAN307_c07970"/>
<dbReference type="HOGENOM" id="CLU_1128172_0_0_5"/>
<sequence>MNEDAKDTDRDGLKPRKAYWSGDLEQTLTEPELDHVLDYFGALKTAKDPELRSSIKVQFQVFMVMVLDEGFREEEGVLQKAPKPSTIIKREMKQVEKACAKLDAQLAGLDPMTKSWLDQYLNKFAKKDDNNARVGLRELEKQIQQPIETLIFAAHSAEGLATSGPNYMALRIMVERLADCWEIYHGKPPINHNGRDRQYDPFLELCRKMASIADAKIEAKGVRLSSLNLSGIVGKVLKKRHSQPKE</sequence>